<sequence>MQRATLFHARSKRSITYNHKSRPCCGCRFFLSVSSDTDKFSFPFHRSSSPPLCWKSFIFITSFSLKAFFPLNFPLPSQHTQLSSYSLTSVEKCTKFLLITPPAGRRIAGIPRTSETPNRTVPNFSCN</sequence>
<organism evidence="1">
    <name type="scientific">Culex pipiens</name>
    <name type="common">House mosquito</name>
    <dbReference type="NCBI Taxonomy" id="7175"/>
    <lineage>
        <taxon>Eukaryota</taxon>
        <taxon>Metazoa</taxon>
        <taxon>Ecdysozoa</taxon>
        <taxon>Arthropoda</taxon>
        <taxon>Hexapoda</taxon>
        <taxon>Insecta</taxon>
        <taxon>Pterygota</taxon>
        <taxon>Neoptera</taxon>
        <taxon>Endopterygota</taxon>
        <taxon>Diptera</taxon>
        <taxon>Nematocera</taxon>
        <taxon>Culicoidea</taxon>
        <taxon>Culicidae</taxon>
        <taxon>Culicinae</taxon>
        <taxon>Culicini</taxon>
        <taxon>Culex</taxon>
        <taxon>Culex</taxon>
    </lineage>
</organism>
<reference evidence="1" key="1">
    <citation type="submission" date="2021-05" db="EMBL/GenBank/DDBJ databases">
        <authorList>
            <person name="Alioto T."/>
            <person name="Alioto T."/>
            <person name="Gomez Garrido J."/>
        </authorList>
    </citation>
    <scope>NUCLEOTIDE SEQUENCE</scope>
</reference>
<accession>A0A8D8N7M2</accession>
<evidence type="ECO:0000313" key="1">
    <source>
        <dbReference type="EMBL" id="CAG6555111.1"/>
    </source>
</evidence>
<name>A0A8D8N7M2_CULPI</name>
<protein>
    <submittedName>
        <fullName evidence="1">(northern house mosquito) hypothetical protein</fullName>
    </submittedName>
</protein>
<dbReference type="AlphaFoldDB" id="A0A8D8N7M2"/>
<dbReference type="EMBL" id="HBUE01252937">
    <property type="protein sequence ID" value="CAG6555111.1"/>
    <property type="molecule type" value="Transcribed_RNA"/>
</dbReference>
<proteinExistence type="predicted"/>
<dbReference type="EMBL" id="HBUE01148010">
    <property type="protein sequence ID" value="CAG6503849.1"/>
    <property type="molecule type" value="Transcribed_RNA"/>
</dbReference>